<protein>
    <submittedName>
        <fullName evidence="1">Uncharacterized protein</fullName>
    </submittedName>
</protein>
<proteinExistence type="predicted"/>
<accession>A0A448AYL1</accession>
<organism evidence="1 2">
    <name type="scientific">Chryseobacterium gleum</name>
    <name type="common">Flavobacterium gleum</name>
    <dbReference type="NCBI Taxonomy" id="250"/>
    <lineage>
        <taxon>Bacteria</taxon>
        <taxon>Pseudomonadati</taxon>
        <taxon>Bacteroidota</taxon>
        <taxon>Flavobacteriia</taxon>
        <taxon>Flavobacteriales</taxon>
        <taxon>Weeksellaceae</taxon>
        <taxon>Chryseobacterium group</taxon>
        <taxon>Chryseobacterium</taxon>
    </lineage>
</organism>
<gene>
    <name evidence="1" type="ORF">NCTC11432_00925</name>
</gene>
<dbReference type="KEGG" id="cgle:NCTC11432_00925"/>
<evidence type="ECO:0000313" key="2">
    <source>
        <dbReference type="Proteomes" id="UP000279227"/>
    </source>
</evidence>
<dbReference type="Proteomes" id="UP000279227">
    <property type="component" value="Chromosome"/>
</dbReference>
<name>A0A448AYL1_CHRGE</name>
<evidence type="ECO:0000313" key="1">
    <source>
        <dbReference type="EMBL" id="VEE05345.1"/>
    </source>
</evidence>
<dbReference type="EMBL" id="LR134289">
    <property type="protein sequence ID" value="VEE05345.1"/>
    <property type="molecule type" value="Genomic_DNA"/>
</dbReference>
<dbReference type="AlphaFoldDB" id="A0A448AYL1"/>
<sequence>MPLKAILRPYTKVKYTDFILNIHQIGRNNLNLKPLNFLNIKMPAKNL</sequence>
<reference evidence="1 2" key="1">
    <citation type="submission" date="2018-12" db="EMBL/GenBank/DDBJ databases">
        <authorList>
            <consortium name="Pathogen Informatics"/>
        </authorList>
    </citation>
    <scope>NUCLEOTIDE SEQUENCE [LARGE SCALE GENOMIC DNA]</scope>
    <source>
        <strain evidence="1 2">NCTC11432</strain>
    </source>
</reference>